<protein>
    <submittedName>
        <fullName evidence="1">Uncharacterized protein</fullName>
    </submittedName>
</protein>
<dbReference type="EMBL" id="JBBWWR010000016">
    <property type="protein sequence ID" value="KAK8948159.1"/>
    <property type="molecule type" value="Genomic_DNA"/>
</dbReference>
<accession>A0ABR2LRL8</accession>
<evidence type="ECO:0000313" key="2">
    <source>
        <dbReference type="Proteomes" id="UP001412067"/>
    </source>
</evidence>
<sequence length="201" mass="22615">MSIASKSYNIEASTHENYPLVQHSMSQLYPYFADFITYILPYEIQNILNPRSFLSSELPRLTQSPRVILLNPKRHPDIMLFLITPPQSHSAYLSSCYDFSALPHLAADISRLDVRAPSYCEGHQTRRPVLGQKGRFEPSLFIPSIAMDGSNTPTSSESAIFATLAFSFMSGEYLVVADLKAQLTCVSQPHIFSFIVVDYNK</sequence>
<reference evidence="1 2" key="1">
    <citation type="journal article" date="2022" name="Nat. Plants">
        <title>Genomes of leafy and leafless Platanthera orchids illuminate the evolution of mycoheterotrophy.</title>
        <authorList>
            <person name="Li M.H."/>
            <person name="Liu K.W."/>
            <person name="Li Z."/>
            <person name="Lu H.C."/>
            <person name="Ye Q.L."/>
            <person name="Zhang D."/>
            <person name="Wang J.Y."/>
            <person name="Li Y.F."/>
            <person name="Zhong Z.M."/>
            <person name="Liu X."/>
            <person name="Yu X."/>
            <person name="Liu D.K."/>
            <person name="Tu X.D."/>
            <person name="Liu B."/>
            <person name="Hao Y."/>
            <person name="Liao X.Y."/>
            <person name="Jiang Y.T."/>
            <person name="Sun W.H."/>
            <person name="Chen J."/>
            <person name="Chen Y.Q."/>
            <person name="Ai Y."/>
            <person name="Zhai J.W."/>
            <person name="Wu S.S."/>
            <person name="Zhou Z."/>
            <person name="Hsiao Y.Y."/>
            <person name="Wu W.L."/>
            <person name="Chen Y.Y."/>
            <person name="Lin Y.F."/>
            <person name="Hsu J.L."/>
            <person name="Li C.Y."/>
            <person name="Wang Z.W."/>
            <person name="Zhao X."/>
            <person name="Zhong W.Y."/>
            <person name="Ma X.K."/>
            <person name="Ma L."/>
            <person name="Huang J."/>
            <person name="Chen G.Z."/>
            <person name="Huang M.Z."/>
            <person name="Huang L."/>
            <person name="Peng D.H."/>
            <person name="Luo Y.B."/>
            <person name="Zou S.Q."/>
            <person name="Chen S.P."/>
            <person name="Lan S."/>
            <person name="Tsai W.C."/>
            <person name="Van de Peer Y."/>
            <person name="Liu Z.J."/>
        </authorList>
    </citation>
    <scope>NUCLEOTIDE SEQUENCE [LARGE SCALE GENOMIC DNA]</scope>
    <source>
        <strain evidence="1">Lor288</strain>
    </source>
</reference>
<evidence type="ECO:0000313" key="1">
    <source>
        <dbReference type="EMBL" id="KAK8948159.1"/>
    </source>
</evidence>
<organism evidence="1 2">
    <name type="scientific">Platanthera guangdongensis</name>
    <dbReference type="NCBI Taxonomy" id="2320717"/>
    <lineage>
        <taxon>Eukaryota</taxon>
        <taxon>Viridiplantae</taxon>
        <taxon>Streptophyta</taxon>
        <taxon>Embryophyta</taxon>
        <taxon>Tracheophyta</taxon>
        <taxon>Spermatophyta</taxon>
        <taxon>Magnoliopsida</taxon>
        <taxon>Liliopsida</taxon>
        <taxon>Asparagales</taxon>
        <taxon>Orchidaceae</taxon>
        <taxon>Orchidoideae</taxon>
        <taxon>Orchideae</taxon>
        <taxon>Orchidinae</taxon>
        <taxon>Platanthera</taxon>
    </lineage>
</organism>
<keyword evidence="2" id="KW-1185">Reference proteome</keyword>
<gene>
    <name evidence="1" type="ORF">KSP40_PGU016984</name>
</gene>
<name>A0ABR2LRL8_9ASPA</name>
<comment type="caution">
    <text evidence="1">The sequence shown here is derived from an EMBL/GenBank/DDBJ whole genome shotgun (WGS) entry which is preliminary data.</text>
</comment>
<dbReference type="Proteomes" id="UP001412067">
    <property type="component" value="Unassembled WGS sequence"/>
</dbReference>
<proteinExistence type="predicted"/>